<dbReference type="Gene3D" id="3.40.30.10">
    <property type="entry name" value="Glutaredoxin"/>
    <property type="match status" value="1"/>
</dbReference>
<dbReference type="Proteomes" id="UP001426770">
    <property type="component" value="Unassembled WGS sequence"/>
</dbReference>
<dbReference type="Pfam" id="PF05768">
    <property type="entry name" value="Glrx-like"/>
    <property type="match status" value="1"/>
</dbReference>
<evidence type="ECO:0000313" key="1">
    <source>
        <dbReference type="EMBL" id="GAA5518265.1"/>
    </source>
</evidence>
<dbReference type="SUPFAM" id="SSF52833">
    <property type="entry name" value="Thioredoxin-like"/>
    <property type="match status" value="1"/>
</dbReference>
<keyword evidence="2" id="KW-1185">Reference proteome</keyword>
<protein>
    <submittedName>
        <fullName evidence="1">Uncharacterized protein Rv0508</fullName>
    </submittedName>
</protein>
<accession>A0ABP9WHM3</accession>
<comment type="caution">
    <text evidence="1">The sequence shown here is derived from an EMBL/GenBank/DDBJ whole genome shotgun (WGS) entry which is preliminary data.</text>
</comment>
<proteinExistence type="predicted"/>
<dbReference type="InterPro" id="IPR008554">
    <property type="entry name" value="Glutaredoxin-like"/>
</dbReference>
<dbReference type="InterPro" id="IPR036249">
    <property type="entry name" value="Thioredoxin-like_sf"/>
</dbReference>
<name>A0ABP9WHM3_9MICO</name>
<sequence length="78" mass="8685">MPTRVMLYTRPGCHLCEDARGVVEATCAALGQDWLEINVDSDPDLKERYGDEVPVATVDGEVVGFWHIDPERLRSALV</sequence>
<gene>
    <name evidence="1" type="ORF">Lsed01_00687</name>
</gene>
<dbReference type="EMBL" id="BAABRR010000003">
    <property type="protein sequence ID" value="GAA5518265.1"/>
    <property type="molecule type" value="Genomic_DNA"/>
</dbReference>
<evidence type="ECO:0000313" key="2">
    <source>
        <dbReference type="Proteomes" id="UP001426770"/>
    </source>
</evidence>
<dbReference type="RefSeq" id="WP_286214805.1">
    <property type="nucleotide sequence ID" value="NZ_AP027736.1"/>
</dbReference>
<organism evidence="1 2">
    <name type="scientific">Demequina sediminis</name>
    <dbReference type="NCBI Taxonomy" id="1930058"/>
    <lineage>
        <taxon>Bacteria</taxon>
        <taxon>Bacillati</taxon>
        <taxon>Actinomycetota</taxon>
        <taxon>Actinomycetes</taxon>
        <taxon>Micrococcales</taxon>
        <taxon>Demequinaceae</taxon>
        <taxon>Demequina</taxon>
    </lineage>
</organism>
<reference evidence="1 2" key="1">
    <citation type="submission" date="2024-02" db="EMBL/GenBank/DDBJ databases">
        <title>Lysinimicrobium sediminis NBRC 112286.</title>
        <authorList>
            <person name="Ichikawa N."/>
            <person name="Katano-Makiyama Y."/>
            <person name="Hidaka K."/>
        </authorList>
    </citation>
    <scope>NUCLEOTIDE SEQUENCE [LARGE SCALE GENOMIC DNA]</scope>
    <source>
        <strain evidence="1 2">NBRC 112286</strain>
    </source>
</reference>